<evidence type="ECO:0000256" key="3">
    <source>
        <dbReference type="ARBA" id="ARBA00029447"/>
    </source>
</evidence>
<dbReference type="Pfam" id="PF00672">
    <property type="entry name" value="HAMP"/>
    <property type="match status" value="1"/>
</dbReference>
<reference evidence="10" key="1">
    <citation type="submission" date="2021-04" db="EMBL/GenBank/DDBJ databases">
        <title>novel species isolated from subtropical streams in China.</title>
        <authorList>
            <person name="Lu H."/>
        </authorList>
    </citation>
    <scope>NUCLEOTIDE SEQUENCE</scope>
    <source>
        <strain evidence="10">FT137W</strain>
    </source>
</reference>
<feature type="domain" description="Methyl-accepting transducer" evidence="7">
    <location>
        <begin position="270"/>
        <end position="499"/>
    </location>
</feature>
<dbReference type="InterPro" id="IPR000727">
    <property type="entry name" value="T_SNARE_dom"/>
</dbReference>
<organism evidence="10 11">
    <name type="scientific">Undibacterium fentianense</name>
    <dbReference type="NCBI Taxonomy" id="2828728"/>
    <lineage>
        <taxon>Bacteria</taxon>
        <taxon>Pseudomonadati</taxon>
        <taxon>Pseudomonadota</taxon>
        <taxon>Betaproteobacteria</taxon>
        <taxon>Burkholderiales</taxon>
        <taxon>Oxalobacteraceae</taxon>
        <taxon>Undibacterium</taxon>
    </lineage>
</organism>
<keyword evidence="11" id="KW-1185">Reference proteome</keyword>
<dbReference type="Pfam" id="PF00015">
    <property type="entry name" value="MCPsignal"/>
    <property type="match status" value="1"/>
</dbReference>
<proteinExistence type="inferred from homology"/>
<dbReference type="GO" id="GO:0007165">
    <property type="term" value="P:signal transduction"/>
    <property type="evidence" value="ECO:0007669"/>
    <property type="project" value="UniProtKB-KW"/>
</dbReference>
<keyword evidence="6" id="KW-1133">Transmembrane helix</keyword>
<evidence type="ECO:0000313" key="10">
    <source>
        <dbReference type="EMBL" id="MBR7799645.1"/>
    </source>
</evidence>
<dbReference type="Gene3D" id="1.10.287.950">
    <property type="entry name" value="Methyl-accepting chemotaxis protein"/>
    <property type="match status" value="1"/>
</dbReference>
<evidence type="ECO:0000259" key="9">
    <source>
        <dbReference type="PROSITE" id="PS50885"/>
    </source>
</evidence>
<dbReference type="Pfam" id="PF12729">
    <property type="entry name" value="4HB_MCP_1"/>
    <property type="match status" value="1"/>
</dbReference>
<dbReference type="InterPro" id="IPR004090">
    <property type="entry name" value="Chemotax_Me-accpt_rcpt"/>
</dbReference>
<feature type="region of interest" description="Disordered" evidence="5">
    <location>
        <begin position="520"/>
        <end position="570"/>
    </location>
</feature>
<feature type="domain" description="HAMP" evidence="9">
    <location>
        <begin position="213"/>
        <end position="265"/>
    </location>
</feature>
<name>A0A941DZG1_9BURK</name>
<comment type="similarity">
    <text evidence="3">Belongs to the methyl-accepting chemotaxis (MCP) protein family.</text>
</comment>
<sequence>MQAFYDLRIATKLIVGFLAVLLLTCFLGIFSIIQLGKVNHAADEIGNDWMPSSINGMGMKESVSRMRSQEAQLATADSPADVKKYHDRTKEAADAFRKYHTTSLKFADSQSEKKSLDDLLVAFNEYSAISEKIASFANEGNVAGALAVLRKESSDSNKKMRELLDKIVDAHIQGGQEAFAESSVQFSHARTMIIGAMIVSIAIGLMMAIWLAKIVSSPLKQAVDLAQSIASGDLTQKVDAESTCETGQLIRALGEMNASLLTVVSEVRAGTDQINNAAIEIANGNLDLSSRTEEQASSLEETASSMEEITSTVKHNSDNARQANILSQTATSIAEKGGSVVSEVVTTMTSINESSKKIVDIISVIDGIAFQTNILALNAAVEAARAGEQGRGFAVVASEVRSLAQRSASAAKEIKELINDSVEKVGQGTRLVDAAGSTMQEVVDSVKRVSDIISEITAAGQEQTSGIEQINQAIMQMDSVTQQNAALVEEAAAAAATLQEQSANLVQVVSVFKLDQTHRHQGIKSSTVNRKASPAPAQVSRAPAARIKAAPTKPASVASQSTREDSWEEF</sequence>
<dbReference type="SMART" id="SM00283">
    <property type="entry name" value="MA"/>
    <property type="match status" value="1"/>
</dbReference>
<keyword evidence="4" id="KW-0807">Transducer</keyword>
<dbReference type="InterPro" id="IPR004089">
    <property type="entry name" value="MCPsignal_dom"/>
</dbReference>
<dbReference type="CDD" id="cd06225">
    <property type="entry name" value="HAMP"/>
    <property type="match status" value="1"/>
</dbReference>
<evidence type="ECO:0000259" key="8">
    <source>
        <dbReference type="PROSITE" id="PS50192"/>
    </source>
</evidence>
<dbReference type="PROSITE" id="PS50192">
    <property type="entry name" value="T_SNARE"/>
    <property type="match status" value="1"/>
</dbReference>
<keyword evidence="6" id="KW-0812">Transmembrane</keyword>
<dbReference type="InterPro" id="IPR024478">
    <property type="entry name" value="HlyB_4HB_MCP"/>
</dbReference>
<dbReference type="PROSITE" id="PS50111">
    <property type="entry name" value="CHEMOTAXIS_TRANSDUC_2"/>
    <property type="match status" value="1"/>
</dbReference>
<dbReference type="InterPro" id="IPR003660">
    <property type="entry name" value="HAMP_dom"/>
</dbReference>
<evidence type="ECO:0000259" key="7">
    <source>
        <dbReference type="PROSITE" id="PS50111"/>
    </source>
</evidence>
<feature type="transmembrane region" description="Helical" evidence="6">
    <location>
        <begin position="192"/>
        <end position="212"/>
    </location>
</feature>
<evidence type="ECO:0000256" key="6">
    <source>
        <dbReference type="SAM" id="Phobius"/>
    </source>
</evidence>
<dbReference type="GO" id="GO:0005886">
    <property type="term" value="C:plasma membrane"/>
    <property type="evidence" value="ECO:0007669"/>
    <property type="project" value="TreeGrafter"/>
</dbReference>
<dbReference type="GO" id="GO:0006935">
    <property type="term" value="P:chemotaxis"/>
    <property type="evidence" value="ECO:0007669"/>
    <property type="project" value="InterPro"/>
</dbReference>
<dbReference type="AlphaFoldDB" id="A0A941DZG1"/>
<dbReference type="RefSeq" id="WP_212674780.1">
    <property type="nucleotide sequence ID" value="NZ_JAGSPJ010000002.1"/>
</dbReference>
<evidence type="ECO:0000256" key="1">
    <source>
        <dbReference type="ARBA" id="ARBA00004370"/>
    </source>
</evidence>
<dbReference type="PRINTS" id="PR00260">
    <property type="entry name" value="CHEMTRNSDUCR"/>
</dbReference>
<evidence type="ECO:0000256" key="4">
    <source>
        <dbReference type="PROSITE-ProRule" id="PRU00284"/>
    </source>
</evidence>
<gene>
    <name evidence="10" type="ORF">KDM90_06510</name>
</gene>
<dbReference type="SMART" id="SM00304">
    <property type="entry name" value="HAMP"/>
    <property type="match status" value="1"/>
</dbReference>
<dbReference type="FunFam" id="1.10.287.950:FF:000001">
    <property type="entry name" value="Methyl-accepting chemotaxis sensory transducer"/>
    <property type="match status" value="1"/>
</dbReference>
<dbReference type="Proteomes" id="UP000678545">
    <property type="component" value="Unassembled WGS sequence"/>
</dbReference>
<keyword evidence="2" id="KW-0488">Methylation</keyword>
<dbReference type="InterPro" id="IPR051310">
    <property type="entry name" value="MCP_chemotaxis"/>
</dbReference>
<dbReference type="CDD" id="cd11386">
    <property type="entry name" value="MCP_signal"/>
    <property type="match status" value="1"/>
</dbReference>
<comment type="caution">
    <text evidence="10">The sequence shown here is derived from an EMBL/GenBank/DDBJ whole genome shotgun (WGS) entry which is preliminary data.</text>
</comment>
<feature type="domain" description="T-SNARE coiled-coil homology" evidence="8">
    <location>
        <begin position="261"/>
        <end position="323"/>
    </location>
</feature>
<evidence type="ECO:0000256" key="5">
    <source>
        <dbReference type="SAM" id="MobiDB-lite"/>
    </source>
</evidence>
<dbReference type="EMBL" id="JAGSPJ010000002">
    <property type="protein sequence ID" value="MBR7799645.1"/>
    <property type="molecule type" value="Genomic_DNA"/>
</dbReference>
<dbReference type="PROSITE" id="PS50885">
    <property type="entry name" value="HAMP"/>
    <property type="match status" value="1"/>
</dbReference>
<dbReference type="SUPFAM" id="SSF58104">
    <property type="entry name" value="Methyl-accepting chemotaxis protein (MCP) signaling domain"/>
    <property type="match status" value="1"/>
</dbReference>
<keyword evidence="6" id="KW-0472">Membrane</keyword>
<dbReference type="GO" id="GO:0004888">
    <property type="term" value="F:transmembrane signaling receptor activity"/>
    <property type="evidence" value="ECO:0007669"/>
    <property type="project" value="InterPro"/>
</dbReference>
<evidence type="ECO:0000256" key="2">
    <source>
        <dbReference type="ARBA" id="ARBA00022481"/>
    </source>
</evidence>
<dbReference type="PANTHER" id="PTHR43531">
    <property type="entry name" value="PROTEIN ICFG"/>
    <property type="match status" value="1"/>
</dbReference>
<accession>A0A941DZG1</accession>
<protein>
    <submittedName>
        <fullName evidence="10">MCP four helix bundle domain-containing protein</fullName>
    </submittedName>
</protein>
<comment type="subcellular location">
    <subcellularLocation>
        <location evidence="1">Membrane</location>
    </subcellularLocation>
</comment>
<evidence type="ECO:0000313" key="11">
    <source>
        <dbReference type="Proteomes" id="UP000678545"/>
    </source>
</evidence>
<feature type="transmembrane region" description="Helical" evidence="6">
    <location>
        <begin position="13"/>
        <end position="33"/>
    </location>
</feature>
<dbReference type="PANTHER" id="PTHR43531:SF14">
    <property type="entry name" value="METHYL-ACCEPTING CHEMOTAXIS PROTEIN I-RELATED"/>
    <property type="match status" value="1"/>
</dbReference>